<proteinExistence type="predicted"/>
<keyword evidence="2" id="KW-0732">Signal</keyword>
<dbReference type="RefSeq" id="WP_184132922.1">
    <property type="nucleotide sequence ID" value="NZ_JACHFL010000006.1"/>
</dbReference>
<protein>
    <recommendedName>
        <fullName evidence="5">META domain-containing protein</fullName>
    </recommendedName>
</protein>
<dbReference type="EMBL" id="JACHFL010000006">
    <property type="protein sequence ID" value="MBB5363639.1"/>
    <property type="molecule type" value="Genomic_DNA"/>
</dbReference>
<gene>
    <name evidence="3" type="ORF">HNQ08_002745</name>
</gene>
<keyword evidence="4" id="KW-1185">Reference proteome</keyword>
<feature type="region of interest" description="Disordered" evidence="1">
    <location>
        <begin position="285"/>
        <end position="305"/>
    </location>
</feature>
<name>A0A7W8JXU2_9DEIO</name>
<evidence type="ECO:0000256" key="2">
    <source>
        <dbReference type="SAM" id="SignalP"/>
    </source>
</evidence>
<evidence type="ECO:0000256" key="1">
    <source>
        <dbReference type="SAM" id="MobiDB-lite"/>
    </source>
</evidence>
<accession>A0A7W8JXU2</accession>
<dbReference type="AlphaFoldDB" id="A0A7W8JXU2"/>
<comment type="caution">
    <text evidence="3">The sequence shown here is derived from an EMBL/GenBank/DDBJ whole genome shotgun (WGS) entry which is preliminary data.</text>
</comment>
<organism evidence="3 4">
    <name type="scientific">Deinococcus humi</name>
    <dbReference type="NCBI Taxonomy" id="662880"/>
    <lineage>
        <taxon>Bacteria</taxon>
        <taxon>Thermotogati</taxon>
        <taxon>Deinococcota</taxon>
        <taxon>Deinococci</taxon>
        <taxon>Deinococcales</taxon>
        <taxon>Deinococcaceae</taxon>
        <taxon>Deinococcus</taxon>
    </lineage>
</organism>
<reference evidence="3 4" key="1">
    <citation type="submission" date="2020-08" db="EMBL/GenBank/DDBJ databases">
        <title>Genomic Encyclopedia of Type Strains, Phase IV (KMG-IV): sequencing the most valuable type-strain genomes for metagenomic binning, comparative biology and taxonomic classification.</title>
        <authorList>
            <person name="Goeker M."/>
        </authorList>
    </citation>
    <scope>NUCLEOTIDE SEQUENCE [LARGE SCALE GENOMIC DNA]</scope>
    <source>
        <strain evidence="3 4">DSM 27939</strain>
    </source>
</reference>
<feature type="chain" id="PRO_5031563880" description="META domain-containing protein" evidence="2">
    <location>
        <begin position="18"/>
        <end position="305"/>
    </location>
</feature>
<feature type="signal peptide" evidence="2">
    <location>
        <begin position="1"/>
        <end position="17"/>
    </location>
</feature>
<evidence type="ECO:0000313" key="3">
    <source>
        <dbReference type="EMBL" id="MBB5363639.1"/>
    </source>
</evidence>
<evidence type="ECO:0000313" key="4">
    <source>
        <dbReference type="Proteomes" id="UP000552709"/>
    </source>
</evidence>
<sequence length="305" mass="32249">MYRLMTCFALLCSAALAAPSSAPTGEWLTGPAFPAPVYEEDFAGAAASGTRLLLLPDGHYSRTELNFSYIPGFFGSYVITCGTLNVHAERGRYAVSGDRLTFQPEQVREVHGLSPSALNSGCKRSEGIASTPKLTSYQATFALSGTQLAVNIQGTRQTYAPRPARAADEVAAASRSVPVGGLTARNASVTPPTTPLITSEPYTATGTWQAKLDVSGMQVPLQFKLYDDGEQSLSGSGYVGSQYVAWVLGSRTGAFDLGLDVDGTELKLKVEGRFTGDRYEGTFRAQDGSGADLGGGTLNMSRDAR</sequence>
<dbReference type="Proteomes" id="UP000552709">
    <property type="component" value="Unassembled WGS sequence"/>
</dbReference>
<evidence type="ECO:0008006" key="5">
    <source>
        <dbReference type="Google" id="ProtNLM"/>
    </source>
</evidence>